<dbReference type="Proteomes" id="UP000448943">
    <property type="component" value="Unassembled WGS sequence"/>
</dbReference>
<protein>
    <submittedName>
        <fullName evidence="1">Uncharacterized protein</fullName>
    </submittedName>
</protein>
<evidence type="ECO:0000313" key="2">
    <source>
        <dbReference type="Proteomes" id="UP000448943"/>
    </source>
</evidence>
<dbReference type="RefSeq" id="WP_160647803.1">
    <property type="nucleotide sequence ID" value="NZ_SIJB01000049.1"/>
</dbReference>
<sequence>MKKILLWLSIILITNTITFVYASLNSVSIQEDFKNYLHKKALISEIEEEVTTLFESVTGEHYTNDKILYDTLTEEILPKYTLYQQKVNDISNRLYIKTKEVKKISGKYHHSVQSRLGAFQLLQASIEEQDEELKKQAYESLVEAEKLLNDYWDIIHSLDLSYSAG</sequence>
<proteinExistence type="predicted"/>
<reference evidence="1 2" key="1">
    <citation type="submission" date="2019-01" db="EMBL/GenBank/DDBJ databases">
        <title>Chengkuizengella sp. nov., isolated from deep-sea sediment of East Pacific Ocean.</title>
        <authorList>
            <person name="Yang J."/>
            <person name="Lai Q."/>
            <person name="Shao Z."/>
        </authorList>
    </citation>
    <scope>NUCLEOTIDE SEQUENCE [LARGE SCALE GENOMIC DNA]</scope>
    <source>
        <strain evidence="1 2">YPA3-1-1</strain>
    </source>
</reference>
<evidence type="ECO:0000313" key="1">
    <source>
        <dbReference type="EMBL" id="NBI30989.1"/>
    </source>
</evidence>
<gene>
    <name evidence="1" type="ORF">ERL59_18725</name>
</gene>
<name>A0A6N9Q851_9BACL</name>
<keyword evidence="2" id="KW-1185">Reference proteome</keyword>
<dbReference type="EMBL" id="SIJB01000049">
    <property type="protein sequence ID" value="NBI30989.1"/>
    <property type="molecule type" value="Genomic_DNA"/>
</dbReference>
<comment type="caution">
    <text evidence="1">The sequence shown here is derived from an EMBL/GenBank/DDBJ whole genome shotgun (WGS) entry which is preliminary data.</text>
</comment>
<dbReference type="OrthoDB" id="1953267at2"/>
<accession>A0A6N9Q851</accession>
<dbReference type="AlphaFoldDB" id="A0A6N9Q851"/>
<organism evidence="1 2">
    <name type="scientific">Chengkuizengella marina</name>
    <dbReference type="NCBI Taxonomy" id="2507566"/>
    <lineage>
        <taxon>Bacteria</taxon>
        <taxon>Bacillati</taxon>
        <taxon>Bacillota</taxon>
        <taxon>Bacilli</taxon>
        <taxon>Bacillales</taxon>
        <taxon>Paenibacillaceae</taxon>
        <taxon>Chengkuizengella</taxon>
    </lineage>
</organism>